<dbReference type="Pfam" id="PF04882">
    <property type="entry name" value="Peroxin-3"/>
    <property type="match status" value="1"/>
</dbReference>
<organism evidence="2 3">
    <name type="scientific">Crucibulum laeve</name>
    <dbReference type="NCBI Taxonomy" id="68775"/>
    <lineage>
        <taxon>Eukaryota</taxon>
        <taxon>Fungi</taxon>
        <taxon>Dikarya</taxon>
        <taxon>Basidiomycota</taxon>
        <taxon>Agaricomycotina</taxon>
        <taxon>Agaricomycetes</taxon>
        <taxon>Agaricomycetidae</taxon>
        <taxon>Agaricales</taxon>
        <taxon>Agaricineae</taxon>
        <taxon>Nidulariaceae</taxon>
        <taxon>Crucibulum</taxon>
    </lineage>
</organism>
<dbReference type="Proteomes" id="UP000308652">
    <property type="component" value="Unassembled WGS sequence"/>
</dbReference>
<dbReference type="OrthoDB" id="45930at2759"/>
<evidence type="ECO:0000313" key="3">
    <source>
        <dbReference type="Proteomes" id="UP000308652"/>
    </source>
</evidence>
<dbReference type="AlphaFoldDB" id="A0A5C3LI93"/>
<name>A0A5C3LI93_9AGAR</name>
<dbReference type="PANTHER" id="PTHR28080:SF1">
    <property type="entry name" value="PEROXISOMAL BIOGENESIS FACTOR 3"/>
    <property type="match status" value="1"/>
</dbReference>
<feature type="region of interest" description="Disordered" evidence="1">
    <location>
        <begin position="94"/>
        <end position="181"/>
    </location>
</feature>
<accession>A0A5C3LI93</accession>
<dbReference type="GO" id="GO:0030674">
    <property type="term" value="F:protein-macromolecule adaptor activity"/>
    <property type="evidence" value="ECO:0007669"/>
    <property type="project" value="TreeGrafter"/>
</dbReference>
<feature type="compositionally biased region" description="Polar residues" evidence="1">
    <location>
        <begin position="152"/>
        <end position="172"/>
    </location>
</feature>
<gene>
    <name evidence="2" type="ORF">BDQ12DRAFT_693333</name>
</gene>
<dbReference type="STRING" id="68775.A0A5C3LI93"/>
<dbReference type="InterPro" id="IPR006966">
    <property type="entry name" value="Peroxin-3"/>
</dbReference>
<evidence type="ECO:0000313" key="2">
    <source>
        <dbReference type="EMBL" id="TFK31913.1"/>
    </source>
</evidence>
<dbReference type="GO" id="GO:0045046">
    <property type="term" value="P:protein import into peroxisome membrane"/>
    <property type="evidence" value="ECO:0007669"/>
    <property type="project" value="TreeGrafter"/>
</dbReference>
<dbReference type="EMBL" id="ML213697">
    <property type="protein sequence ID" value="TFK31913.1"/>
    <property type="molecule type" value="Genomic_DNA"/>
</dbReference>
<proteinExistence type="predicted"/>
<feature type="compositionally biased region" description="Low complexity" evidence="1">
    <location>
        <begin position="111"/>
        <end position="122"/>
    </location>
</feature>
<evidence type="ECO:0000256" key="1">
    <source>
        <dbReference type="SAM" id="MobiDB-lite"/>
    </source>
</evidence>
<keyword evidence="3" id="KW-1185">Reference proteome</keyword>
<sequence length="594" mass="65736">MLESVKTYIYDRRNGLSKTAGVVGGLYVAKRYISDRLEEVKDKMEQERSARDNLKRRFRQTHDDVSFTVLALLPTLADQVLEEMDVEQLTRELQSRAKRPVQKNVLSQIQSRPPASPSLASSTDIVHDQDMRSDSASNASTSFSAAEDDNRNSPSNMSTSGLQNWVETSGSRSVGAPSEAEGVQALSESFVTTSSSIEGSGMSESYMNTSIISAASDSSSSRSKTELWNEVKMLTFTRTLTTLYSATLLCLFTTIQLTLLARSKYVSSVLQQEQDERMRERLESQLTMVNLLFGLGRGKGIQDLMSLADDDGGGHEASELDGISEEVESRFLTLSWWLLHVGWKDVGERVRRGVEEVFDGVSLKSRLSVMDVHRLVSDVRRRVEHEITFEGTERRINFLSTLLPPTPETIQHVLAQGGFPSNITEQPAVPDIESSTSLESSQLSQDFVLGFSEPIPPHPQHAHSSSVSYSTQYSMAAHMPHPYAQDPAFNALVDEARSVLCSSDFARVLEVCLDRATEVLFNGLEKSVFAPQADVAAPGEDVRIRLASLLPGLARWSHLALNGLPNELVDTLLDVREVSCLSAIAFAKFEEQFR</sequence>
<reference evidence="2 3" key="1">
    <citation type="journal article" date="2019" name="Nat. Ecol. Evol.">
        <title>Megaphylogeny resolves global patterns of mushroom evolution.</title>
        <authorList>
            <person name="Varga T."/>
            <person name="Krizsan K."/>
            <person name="Foldi C."/>
            <person name="Dima B."/>
            <person name="Sanchez-Garcia M."/>
            <person name="Sanchez-Ramirez S."/>
            <person name="Szollosi G.J."/>
            <person name="Szarkandi J.G."/>
            <person name="Papp V."/>
            <person name="Albert L."/>
            <person name="Andreopoulos W."/>
            <person name="Angelini C."/>
            <person name="Antonin V."/>
            <person name="Barry K.W."/>
            <person name="Bougher N.L."/>
            <person name="Buchanan P."/>
            <person name="Buyck B."/>
            <person name="Bense V."/>
            <person name="Catcheside P."/>
            <person name="Chovatia M."/>
            <person name="Cooper J."/>
            <person name="Damon W."/>
            <person name="Desjardin D."/>
            <person name="Finy P."/>
            <person name="Geml J."/>
            <person name="Haridas S."/>
            <person name="Hughes K."/>
            <person name="Justo A."/>
            <person name="Karasinski D."/>
            <person name="Kautmanova I."/>
            <person name="Kiss B."/>
            <person name="Kocsube S."/>
            <person name="Kotiranta H."/>
            <person name="LaButti K.M."/>
            <person name="Lechner B.E."/>
            <person name="Liimatainen K."/>
            <person name="Lipzen A."/>
            <person name="Lukacs Z."/>
            <person name="Mihaltcheva S."/>
            <person name="Morgado L.N."/>
            <person name="Niskanen T."/>
            <person name="Noordeloos M.E."/>
            <person name="Ohm R.A."/>
            <person name="Ortiz-Santana B."/>
            <person name="Ovrebo C."/>
            <person name="Racz N."/>
            <person name="Riley R."/>
            <person name="Savchenko A."/>
            <person name="Shiryaev A."/>
            <person name="Soop K."/>
            <person name="Spirin V."/>
            <person name="Szebenyi C."/>
            <person name="Tomsovsky M."/>
            <person name="Tulloss R.E."/>
            <person name="Uehling J."/>
            <person name="Grigoriev I.V."/>
            <person name="Vagvolgyi C."/>
            <person name="Papp T."/>
            <person name="Martin F.M."/>
            <person name="Miettinen O."/>
            <person name="Hibbett D.S."/>
            <person name="Nagy L.G."/>
        </authorList>
    </citation>
    <scope>NUCLEOTIDE SEQUENCE [LARGE SCALE GENOMIC DNA]</scope>
    <source>
        <strain evidence="2 3">CBS 166.37</strain>
    </source>
</reference>
<protein>
    <submittedName>
        <fullName evidence="2">Peroxin-3-domain-containing protein</fullName>
    </submittedName>
</protein>
<feature type="compositionally biased region" description="Low complexity" evidence="1">
    <location>
        <begin position="134"/>
        <end position="145"/>
    </location>
</feature>
<dbReference type="PANTHER" id="PTHR28080">
    <property type="entry name" value="PEROXISOMAL BIOGENESIS FACTOR 3"/>
    <property type="match status" value="1"/>
</dbReference>
<dbReference type="GO" id="GO:0005778">
    <property type="term" value="C:peroxisomal membrane"/>
    <property type="evidence" value="ECO:0007669"/>
    <property type="project" value="InterPro"/>
</dbReference>